<gene>
    <name evidence="1" type="ORF">SLNSH_01675</name>
</gene>
<evidence type="ECO:0000313" key="1">
    <source>
        <dbReference type="EMBL" id="PSC06548.1"/>
    </source>
</evidence>
<comment type="caution">
    <text evidence="1">The sequence shown here is derived from an EMBL/GenBank/DDBJ whole genome shotgun (WGS) entry which is preliminary data.</text>
</comment>
<protein>
    <submittedName>
        <fullName evidence="1">Uncharacterized protein</fullName>
    </submittedName>
</protein>
<evidence type="ECO:0000313" key="2">
    <source>
        <dbReference type="Proteomes" id="UP000239772"/>
    </source>
</evidence>
<accession>A0A2T1HY88</accession>
<dbReference type="Proteomes" id="UP000239772">
    <property type="component" value="Unassembled WGS sequence"/>
</dbReference>
<dbReference type="RefSeq" id="WP_106334926.1">
    <property type="nucleotide sequence ID" value="NZ_PVZS01000002.1"/>
</dbReference>
<dbReference type="AlphaFoldDB" id="A0A2T1HY88"/>
<name>A0A2T1HY88_9HYPH</name>
<proteinExistence type="predicted"/>
<organism evidence="1 2">
    <name type="scientific">Alsobacter soli</name>
    <dbReference type="NCBI Taxonomy" id="2109933"/>
    <lineage>
        <taxon>Bacteria</taxon>
        <taxon>Pseudomonadati</taxon>
        <taxon>Pseudomonadota</taxon>
        <taxon>Alphaproteobacteria</taxon>
        <taxon>Hyphomicrobiales</taxon>
        <taxon>Alsobacteraceae</taxon>
        <taxon>Alsobacter</taxon>
    </lineage>
</organism>
<keyword evidence="2" id="KW-1185">Reference proteome</keyword>
<dbReference type="EMBL" id="PVZS01000002">
    <property type="protein sequence ID" value="PSC06548.1"/>
    <property type="molecule type" value="Genomic_DNA"/>
</dbReference>
<reference evidence="2" key="1">
    <citation type="submission" date="2018-03" db="EMBL/GenBank/DDBJ databases">
        <authorList>
            <person name="Sun L."/>
            <person name="Liu H."/>
            <person name="Chen W."/>
            <person name="Huang K."/>
            <person name="Liu W."/>
            <person name="Gao X."/>
        </authorList>
    </citation>
    <scope>NUCLEOTIDE SEQUENCE [LARGE SCALE GENOMIC DNA]</scope>
    <source>
        <strain evidence="2">SH9</strain>
    </source>
</reference>
<sequence>MFRTRSHARDLDTWAPRMRSVRTAAAAAKELAYAELKRIELLQEPALETEIARLREEIALLEQIIALADPR</sequence>